<name>A0A9X2RIQ5_9PROT</name>
<reference evidence="2" key="1">
    <citation type="submission" date="2022-07" db="EMBL/GenBank/DDBJ databases">
        <title>Parvularcula maris sp. nov., an algicidal bacterium isolated from seawater.</title>
        <authorList>
            <person name="Li F."/>
        </authorList>
    </citation>
    <scope>NUCLEOTIDE SEQUENCE</scope>
    <source>
        <strain evidence="2">BGMRC 0090</strain>
    </source>
</reference>
<dbReference type="RefSeq" id="WP_256620191.1">
    <property type="nucleotide sequence ID" value="NZ_JANIBC010000015.1"/>
</dbReference>
<accession>A0A9X2RIQ5</accession>
<comment type="caution">
    <text evidence="2">The sequence shown here is derived from an EMBL/GenBank/DDBJ whole genome shotgun (WGS) entry which is preliminary data.</text>
</comment>
<dbReference type="Proteomes" id="UP001142610">
    <property type="component" value="Unassembled WGS sequence"/>
</dbReference>
<evidence type="ECO:0000313" key="3">
    <source>
        <dbReference type="Proteomes" id="UP001142610"/>
    </source>
</evidence>
<dbReference type="Pfam" id="PF12100">
    <property type="entry name" value="DUF3576"/>
    <property type="match status" value="1"/>
</dbReference>
<sequence>MRSEHHRLFKIFGTAALAAILAACANTGEGRDLNVGASDGTRAVTTVNRYLWTASLETINFMPIDTVDPVAGVLTTDWFASAQAPNERFRTNVLVLDTALRADALKVNVFRQVQDPATGRWSDAATNPNTAREIENAILTRARELRLNAVN</sequence>
<protein>
    <submittedName>
        <fullName evidence="2">DUF3576 domain-containing protein</fullName>
    </submittedName>
</protein>
<keyword evidence="3" id="KW-1185">Reference proteome</keyword>
<gene>
    <name evidence="2" type="ORF">NOG11_12920</name>
</gene>
<feature type="chain" id="PRO_5040871526" evidence="1">
    <location>
        <begin position="26"/>
        <end position="151"/>
    </location>
</feature>
<dbReference type="AlphaFoldDB" id="A0A9X2RIQ5"/>
<keyword evidence="1" id="KW-0732">Signal</keyword>
<organism evidence="2 3">
    <name type="scientific">Parvularcula maris</name>
    <dbReference type="NCBI Taxonomy" id="2965077"/>
    <lineage>
        <taxon>Bacteria</taxon>
        <taxon>Pseudomonadati</taxon>
        <taxon>Pseudomonadota</taxon>
        <taxon>Alphaproteobacteria</taxon>
        <taxon>Parvularculales</taxon>
        <taxon>Parvularculaceae</taxon>
        <taxon>Parvularcula</taxon>
    </lineage>
</organism>
<proteinExistence type="predicted"/>
<dbReference type="InterPro" id="IPR021959">
    <property type="entry name" value="DUF3576"/>
</dbReference>
<evidence type="ECO:0000256" key="1">
    <source>
        <dbReference type="SAM" id="SignalP"/>
    </source>
</evidence>
<dbReference type="PROSITE" id="PS51257">
    <property type="entry name" value="PROKAR_LIPOPROTEIN"/>
    <property type="match status" value="1"/>
</dbReference>
<evidence type="ECO:0000313" key="2">
    <source>
        <dbReference type="EMBL" id="MCQ8186284.1"/>
    </source>
</evidence>
<dbReference type="EMBL" id="JANIBC010000015">
    <property type="protein sequence ID" value="MCQ8186284.1"/>
    <property type="molecule type" value="Genomic_DNA"/>
</dbReference>
<feature type="signal peptide" evidence="1">
    <location>
        <begin position="1"/>
        <end position="25"/>
    </location>
</feature>